<dbReference type="Proteomes" id="UP001196565">
    <property type="component" value="Unassembled WGS sequence"/>
</dbReference>
<reference evidence="1 2" key="1">
    <citation type="submission" date="2021-07" db="EMBL/GenBank/DDBJ databases">
        <authorList>
            <person name="So Y."/>
        </authorList>
    </citation>
    <scope>NUCLEOTIDE SEQUENCE [LARGE SCALE GENOMIC DNA]</scope>
    <source>
        <strain evidence="1 2">HJA6</strain>
    </source>
</reference>
<comment type="caution">
    <text evidence="1">The sequence shown here is derived from an EMBL/GenBank/DDBJ whole genome shotgun (WGS) entry which is preliminary data.</text>
</comment>
<evidence type="ECO:0000313" key="1">
    <source>
        <dbReference type="EMBL" id="MBW6400459.1"/>
    </source>
</evidence>
<sequence>MVRPGWIAALRVTLPVQTVASFVTQSLPAIASMMAAETSLRPKMIGKPASVIAPGTVLFPLADAGVPARSGPVRTLPLGNIFALLIAATSRWSASFAAVTVASIPPLRPAVILPAPIRD</sequence>
<name>A0ABS7AH20_9PROT</name>
<accession>A0ABS7AH20</accession>
<keyword evidence="2" id="KW-1185">Reference proteome</keyword>
<organism evidence="1 2">
    <name type="scientific">Roseomonas alba</name>
    <dbReference type="NCBI Taxonomy" id="2846776"/>
    <lineage>
        <taxon>Bacteria</taxon>
        <taxon>Pseudomonadati</taxon>
        <taxon>Pseudomonadota</taxon>
        <taxon>Alphaproteobacteria</taxon>
        <taxon>Acetobacterales</taxon>
        <taxon>Roseomonadaceae</taxon>
        <taxon>Roseomonas</taxon>
    </lineage>
</organism>
<gene>
    <name evidence="1" type="ORF">KPL78_21545</name>
</gene>
<protein>
    <submittedName>
        <fullName evidence="1">Uncharacterized protein</fullName>
    </submittedName>
</protein>
<dbReference type="RefSeq" id="WP_219765035.1">
    <property type="nucleotide sequence ID" value="NZ_JAHYBZ010000008.1"/>
</dbReference>
<proteinExistence type="predicted"/>
<evidence type="ECO:0000313" key="2">
    <source>
        <dbReference type="Proteomes" id="UP001196565"/>
    </source>
</evidence>
<dbReference type="EMBL" id="JAHYBZ010000008">
    <property type="protein sequence ID" value="MBW6400459.1"/>
    <property type="molecule type" value="Genomic_DNA"/>
</dbReference>